<feature type="region of interest" description="Disordered" evidence="1">
    <location>
        <begin position="215"/>
        <end position="314"/>
    </location>
</feature>
<evidence type="ECO:0000313" key="5">
    <source>
        <dbReference type="EMBL" id="CAF4156323.1"/>
    </source>
</evidence>
<proteinExistence type="predicted"/>
<feature type="compositionally biased region" description="Polar residues" evidence="1">
    <location>
        <begin position="688"/>
        <end position="699"/>
    </location>
</feature>
<sequence length="706" mass="77769">MATHYIENASSGNQYYFNTNNATTSSQPYQTYSSPVRSSYNSSTYSAYPISISGASNQQIHLTDSHQVPQNYLSVGGFNKGVTQHHYHTAQSATPQTRTTARAISNQDRYHLQGSPQVIQVSPQQNHFQYDTQQRAGHPTGPPVVYQTPGAAQFTHHNVDLWTENPSQTHDQHVQAQRVSVRSVSTGSPQQSHSISPQRHPDHLQQYYSQLTPEQHQQLLRQQQMQRQQDQTSRHGQQHRVIAQQVSPSSTHHHQQQHYSPTANFDGGQQRRVRSESEKQIQDEQDYYAAQQRLAAQRTQQQQQQQQQQDPSHPVGIRNLVHKFAEPTSGQTVHSRSKSAATTTTTTTSRQHSSSSHTTNSGPRQTTSNRALTSHSMTYSSLPKPVEPPVNSIEYYQMQMQQQGGNPFTNIQQAAAPSHIQHSPTGFGTLRDRFKTGSLSEELNQAPAIRRQEQHPAQQQKTNASGGNSLSSLRNHYMNQANQATYDELHAQHVQNISRTILGEEIPQTKPQQQPSTSETSQEQPAPITKVLQQQPAPTTQAPKQEPVPVAQAPKQEPASPPAETPKQESAPVAQAPKQEPAPASKTPKKESTPTAETPKQENAPAAETLKKEAGSTTPTVKKEPAAQATKKEPASAAQTTKKEAASTTQAAKKEATPAADASKQKSTSATETSKKEQPQTKNESADQKVTSSEVTPSPTVDGEKI</sequence>
<evidence type="ECO:0000256" key="1">
    <source>
        <dbReference type="SAM" id="MobiDB-lite"/>
    </source>
</evidence>
<organism evidence="3 7">
    <name type="scientific">Rotaria socialis</name>
    <dbReference type="NCBI Taxonomy" id="392032"/>
    <lineage>
        <taxon>Eukaryota</taxon>
        <taxon>Metazoa</taxon>
        <taxon>Spiralia</taxon>
        <taxon>Gnathifera</taxon>
        <taxon>Rotifera</taxon>
        <taxon>Eurotatoria</taxon>
        <taxon>Bdelloidea</taxon>
        <taxon>Philodinida</taxon>
        <taxon>Philodinidae</taxon>
        <taxon>Rotaria</taxon>
    </lineage>
</organism>
<dbReference type="EMBL" id="CAJOBO010000187">
    <property type="protein sequence ID" value="CAF4156323.1"/>
    <property type="molecule type" value="Genomic_DNA"/>
</dbReference>
<feature type="compositionally biased region" description="Low complexity" evidence="1">
    <location>
        <begin position="508"/>
        <end position="525"/>
    </location>
</feature>
<dbReference type="EMBL" id="CAJNXB010003902">
    <property type="protein sequence ID" value="CAF3346059.1"/>
    <property type="molecule type" value="Genomic_DNA"/>
</dbReference>
<feature type="compositionally biased region" description="Basic and acidic residues" evidence="1">
    <location>
        <begin position="673"/>
        <end position="687"/>
    </location>
</feature>
<feature type="compositionally biased region" description="Low complexity" evidence="1">
    <location>
        <begin position="215"/>
        <end position="231"/>
    </location>
</feature>
<dbReference type="Proteomes" id="UP000663872">
    <property type="component" value="Unassembled WGS sequence"/>
</dbReference>
<evidence type="ECO:0000313" key="3">
    <source>
        <dbReference type="EMBL" id="CAF3346059.1"/>
    </source>
</evidence>
<feature type="compositionally biased region" description="Low complexity" evidence="1">
    <location>
        <begin position="338"/>
        <end position="361"/>
    </location>
</feature>
<evidence type="ECO:0000313" key="7">
    <source>
        <dbReference type="Proteomes" id="UP000663825"/>
    </source>
</evidence>
<evidence type="ECO:0000313" key="2">
    <source>
        <dbReference type="EMBL" id="CAF3335000.1"/>
    </source>
</evidence>
<evidence type="ECO:0000313" key="4">
    <source>
        <dbReference type="EMBL" id="CAF3506277.1"/>
    </source>
</evidence>
<feature type="compositionally biased region" description="Basic and acidic residues" evidence="1">
    <location>
        <begin position="273"/>
        <end position="282"/>
    </location>
</feature>
<feature type="region of interest" description="Disordered" evidence="1">
    <location>
        <begin position="326"/>
        <end position="371"/>
    </location>
</feature>
<accession>A0A817VZU7</accession>
<feature type="compositionally biased region" description="Low complexity" evidence="1">
    <location>
        <begin position="533"/>
        <end position="543"/>
    </location>
</feature>
<dbReference type="Proteomes" id="UP000663848">
    <property type="component" value="Unassembled WGS sequence"/>
</dbReference>
<protein>
    <submittedName>
        <fullName evidence="3">Uncharacterized protein</fullName>
    </submittedName>
</protein>
<gene>
    <name evidence="4" type="ORF">GRG538_LOCUS17910</name>
    <name evidence="5" type="ORF">HFQ381_LOCUS4674</name>
    <name evidence="2" type="ORF">LUA448_LOCUS11572</name>
    <name evidence="6" type="ORF">QYT958_LOCUS5612</name>
    <name evidence="3" type="ORF">TIS948_LOCUS22826</name>
</gene>
<reference evidence="3" key="1">
    <citation type="submission" date="2021-02" db="EMBL/GenBank/DDBJ databases">
        <authorList>
            <person name="Nowell W R."/>
        </authorList>
    </citation>
    <scope>NUCLEOTIDE SEQUENCE</scope>
</reference>
<feature type="compositionally biased region" description="Polar residues" evidence="1">
    <location>
        <begin position="164"/>
        <end position="177"/>
    </location>
</feature>
<dbReference type="EMBL" id="CAJNYT010002939">
    <property type="protein sequence ID" value="CAF3506277.1"/>
    <property type="molecule type" value="Genomic_DNA"/>
</dbReference>
<feature type="compositionally biased region" description="Polar residues" evidence="1">
    <location>
        <begin position="186"/>
        <end position="197"/>
    </location>
</feature>
<dbReference type="Proteomes" id="UP000663833">
    <property type="component" value="Unassembled WGS sequence"/>
</dbReference>
<evidence type="ECO:0000313" key="6">
    <source>
        <dbReference type="EMBL" id="CAF4512963.1"/>
    </source>
</evidence>
<dbReference type="OrthoDB" id="10062166at2759"/>
<comment type="caution">
    <text evidence="3">The sequence shown here is derived from an EMBL/GenBank/DDBJ whole genome shotgun (WGS) entry which is preliminary data.</text>
</comment>
<dbReference type="EMBL" id="CAJOBR010000469">
    <property type="protein sequence ID" value="CAF4512963.1"/>
    <property type="molecule type" value="Genomic_DNA"/>
</dbReference>
<feature type="region of interest" description="Disordered" evidence="1">
    <location>
        <begin position="506"/>
        <end position="706"/>
    </location>
</feature>
<feature type="compositionally biased region" description="Polar residues" evidence="1">
    <location>
        <begin position="362"/>
        <end position="371"/>
    </location>
</feature>
<feature type="region of interest" description="Disordered" evidence="1">
    <location>
        <begin position="449"/>
        <end position="473"/>
    </location>
</feature>
<feature type="compositionally biased region" description="Basic and acidic residues" evidence="1">
    <location>
        <begin position="621"/>
        <end position="634"/>
    </location>
</feature>
<feature type="region of interest" description="Disordered" evidence="1">
    <location>
        <begin position="163"/>
        <end position="200"/>
    </location>
</feature>
<name>A0A817VZU7_9BILA</name>
<dbReference type="Proteomes" id="UP000663825">
    <property type="component" value="Unassembled WGS sequence"/>
</dbReference>
<feature type="compositionally biased region" description="Low complexity" evidence="1">
    <location>
        <begin position="289"/>
        <end position="309"/>
    </location>
</feature>
<dbReference type="AlphaFoldDB" id="A0A817VZU7"/>
<feature type="compositionally biased region" description="Polar residues" evidence="1">
    <location>
        <begin position="455"/>
        <end position="473"/>
    </location>
</feature>
<dbReference type="EMBL" id="CAJNYD010001400">
    <property type="protein sequence ID" value="CAF3335000.1"/>
    <property type="molecule type" value="Genomic_DNA"/>
</dbReference>
<dbReference type="Proteomes" id="UP000663851">
    <property type="component" value="Unassembled WGS sequence"/>
</dbReference>